<dbReference type="InterPro" id="IPR008606">
    <property type="entry name" value="EIF4EBP"/>
</dbReference>
<dbReference type="EMBL" id="KZ819297">
    <property type="protein sequence ID" value="PWN96926.1"/>
    <property type="molecule type" value="Genomic_DNA"/>
</dbReference>
<dbReference type="GeneID" id="37272928"/>
<keyword evidence="6" id="KW-1185">Reference proteome</keyword>
<evidence type="ECO:0000256" key="4">
    <source>
        <dbReference type="SAM" id="MobiDB-lite"/>
    </source>
</evidence>
<dbReference type="AlphaFoldDB" id="A0A316Z6L3"/>
<dbReference type="Pfam" id="PF05456">
    <property type="entry name" value="eIF_4EBP"/>
    <property type="match status" value="1"/>
</dbReference>
<feature type="region of interest" description="Disordered" evidence="4">
    <location>
        <begin position="61"/>
        <end position="92"/>
    </location>
</feature>
<protein>
    <submittedName>
        <fullName evidence="5">Uncharacterized protein</fullName>
    </submittedName>
</protein>
<evidence type="ECO:0000256" key="3">
    <source>
        <dbReference type="ARBA" id="ARBA00023193"/>
    </source>
</evidence>
<dbReference type="GO" id="GO:0008190">
    <property type="term" value="F:eukaryotic initiation factor 4E binding"/>
    <property type="evidence" value="ECO:0007669"/>
    <property type="project" value="InterPro"/>
</dbReference>
<dbReference type="Proteomes" id="UP000245946">
    <property type="component" value="Unassembled WGS sequence"/>
</dbReference>
<name>A0A316Z6L3_9BASI</name>
<keyword evidence="2" id="KW-0810">Translation regulation</keyword>
<organism evidence="5 6">
    <name type="scientific">Tilletiopsis washingtonensis</name>
    <dbReference type="NCBI Taxonomy" id="58919"/>
    <lineage>
        <taxon>Eukaryota</taxon>
        <taxon>Fungi</taxon>
        <taxon>Dikarya</taxon>
        <taxon>Basidiomycota</taxon>
        <taxon>Ustilaginomycotina</taxon>
        <taxon>Exobasidiomycetes</taxon>
        <taxon>Entylomatales</taxon>
        <taxon>Entylomatales incertae sedis</taxon>
        <taxon>Tilletiopsis</taxon>
    </lineage>
</organism>
<dbReference type="GO" id="GO:0005737">
    <property type="term" value="C:cytoplasm"/>
    <property type="evidence" value="ECO:0007669"/>
    <property type="project" value="TreeGrafter"/>
</dbReference>
<dbReference type="GO" id="GO:0045947">
    <property type="term" value="P:negative regulation of translational initiation"/>
    <property type="evidence" value="ECO:0007669"/>
    <property type="project" value="InterPro"/>
</dbReference>
<dbReference type="STRING" id="58919.A0A316Z6L3"/>
<evidence type="ECO:0000313" key="6">
    <source>
        <dbReference type="Proteomes" id="UP000245946"/>
    </source>
</evidence>
<accession>A0A316Z6L3</accession>
<sequence length="213" mass="21043">MSSSPLPIRPRAATQQELLAAHNRRHDGLAATPGGAHLYGTTPGGTRIVYSREQLLALASSPLSATPPRGLGASGIPSEISRSPGSGDAAAFSSSFGAAGTSLGRSPEKSSLRNTAALNRAMNIGAGSSAAGSSPPASRSPLGATPRSPGSAFNFSGPVSPSSRRYPSAGGSTAPSGISAQRPTGPTSPTAAKPNSSSPPRAQAGGEQFAMDI</sequence>
<evidence type="ECO:0000313" key="5">
    <source>
        <dbReference type="EMBL" id="PWN96926.1"/>
    </source>
</evidence>
<gene>
    <name evidence="5" type="ORF">FA09DRAFT_361645</name>
</gene>
<feature type="compositionally biased region" description="Low complexity" evidence="4">
    <location>
        <begin position="126"/>
        <end position="144"/>
    </location>
</feature>
<comment type="similarity">
    <text evidence="1">Belongs to the eIF4E-binding protein family.</text>
</comment>
<dbReference type="OrthoDB" id="19729at2759"/>
<feature type="region of interest" description="Disordered" evidence="4">
    <location>
        <begin position="126"/>
        <end position="213"/>
    </location>
</feature>
<reference evidence="5 6" key="1">
    <citation type="journal article" date="2018" name="Mol. Biol. Evol.">
        <title>Broad Genomic Sampling Reveals a Smut Pathogenic Ancestry of the Fungal Clade Ustilaginomycotina.</title>
        <authorList>
            <person name="Kijpornyongpan T."/>
            <person name="Mondo S.J."/>
            <person name="Barry K."/>
            <person name="Sandor L."/>
            <person name="Lee J."/>
            <person name="Lipzen A."/>
            <person name="Pangilinan J."/>
            <person name="LaButti K."/>
            <person name="Hainaut M."/>
            <person name="Henrissat B."/>
            <person name="Grigoriev I.V."/>
            <person name="Spatafora J.W."/>
            <person name="Aime M.C."/>
        </authorList>
    </citation>
    <scope>NUCLEOTIDE SEQUENCE [LARGE SCALE GENOMIC DNA]</scope>
    <source>
        <strain evidence="5 6">MCA 4186</strain>
    </source>
</reference>
<dbReference type="RefSeq" id="XP_025597205.1">
    <property type="nucleotide sequence ID" value="XM_025745384.1"/>
</dbReference>
<evidence type="ECO:0000256" key="1">
    <source>
        <dbReference type="ARBA" id="ARBA00005480"/>
    </source>
</evidence>
<dbReference type="PANTHER" id="PTHR12669:SF12">
    <property type="entry name" value="EUKARYOTIC TRANSLATION INITIATION FACTOR 4E-BINDING PROTEIN"/>
    <property type="match status" value="1"/>
</dbReference>
<keyword evidence="3" id="KW-0652">Protein synthesis inhibitor</keyword>
<evidence type="ECO:0000256" key="2">
    <source>
        <dbReference type="ARBA" id="ARBA00022845"/>
    </source>
</evidence>
<proteinExistence type="inferred from homology"/>
<dbReference type="PANTHER" id="PTHR12669">
    <property type="entry name" value="EUKARYOTIC TRANSLATION INITIATION FACTOR 4E-BINDING PROTEIN"/>
    <property type="match status" value="1"/>
</dbReference>
<feature type="compositionally biased region" description="Polar residues" evidence="4">
    <location>
        <begin position="151"/>
        <end position="200"/>
    </location>
</feature>